<evidence type="ECO:0000313" key="2">
    <source>
        <dbReference type="Proteomes" id="UP001152888"/>
    </source>
</evidence>
<dbReference type="AlphaFoldDB" id="A0A9P0LQP7"/>
<evidence type="ECO:0000313" key="1">
    <source>
        <dbReference type="EMBL" id="CAH2000783.1"/>
    </source>
</evidence>
<proteinExistence type="predicted"/>
<gene>
    <name evidence="1" type="ORF">ACAOBT_LOCUS25790</name>
</gene>
<dbReference type="Proteomes" id="UP001152888">
    <property type="component" value="Unassembled WGS sequence"/>
</dbReference>
<name>A0A9P0LQP7_ACAOB</name>
<accession>A0A9P0LQP7</accession>
<keyword evidence="2" id="KW-1185">Reference proteome</keyword>
<protein>
    <submittedName>
        <fullName evidence="1">Uncharacterized protein</fullName>
    </submittedName>
</protein>
<comment type="caution">
    <text evidence="1">The sequence shown here is derived from an EMBL/GenBank/DDBJ whole genome shotgun (WGS) entry which is preliminary data.</text>
</comment>
<organism evidence="1 2">
    <name type="scientific">Acanthoscelides obtectus</name>
    <name type="common">Bean weevil</name>
    <name type="synonym">Bruchus obtectus</name>
    <dbReference type="NCBI Taxonomy" id="200917"/>
    <lineage>
        <taxon>Eukaryota</taxon>
        <taxon>Metazoa</taxon>
        <taxon>Ecdysozoa</taxon>
        <taxon>Arthropoda</taxon>
        <taxon>Hexapoda</taxon>
        <taxon>Insecta</taxon>
        <taxon>Pterygota</taxon>
        <taxon>Neoptera</taxon>
        <taxon>Endopterygota</taxon>
        <taxon>Coleoptera</taxon>
        <taxon>Polyphaga</taxon>
        <taxon>Cucujiformia</taxon>
        <taxon>Chrysomeloidea</taxon>
        <taxon>Chrysomelidae</taxon>
        <taxon>Bruchinae</taxon>
        <taxon>Bruchini</taxon>
        <taxon>Acanthoscelides</taxon>
    </lineage>
</organism>
<reference evidence="1" key="1">
    <citation type="submission" date="2022-03" db="EMBL/GenBank/DDBJ databases">
        <authorList>
            <person name="Sayadi A."/>
        </authorList>
    </citation>
    <scope>NUCLEOTIDE SEQUENCE</scope>
</reference>
<dbReference type="EMBL" id="CAKOFQ010007422">
    <property type="protein sequence ID" value="CAH2000783.1"/>
    <property type="molecule type" value="Genomic_DNA"/>
</dbReference>
<sequence length="76" mass="8928">MSEVRTHLATLRRAPRRLCAAQELKCVFLSTLRILLPYRPLNINGVCRSNPSIYQTVIFVEDQCVIRVLSIRWYHQ</sequence>